<proteinExistence type="predicted"/>
<keyword evidence="2" id="KW-1185">Reference proteome</keyword>
<dbReference type="Proteomes" id="UP001383192">
    <property type="component" value="Unassembled WGS sequence"/>
</dbReference>
<gene>
    <name evidence="1" type="ORF">VNI00_000390</name>
</gene>
<dbReference type="EMBL" id="JAYKXP010000001">
    <property type="protein sequence ID" value="KAK7062893.1"/>
    <property type="molecule type" value="Genomic_DNA"/>
</dbReference>
<sequence>MNNENFTLSDDHFNLLCSLLTEEEVGKLGSNPKKAVVDGVVSRFHAHLDRFLPRTAHATLLHALHNTGSIIAGSAPLEILTKPGPNNALQIYTFPEHQATITRIFELEHYTTTSAQPQATAENLSYADTTTRSAITVDDTAYVIHTSRLKSEKGRIVEIVAARSHPLDLVLNATSTLLMNFISSTHLYVLYPTLTFSKNTALDMNRDPNENACLHSLYFHPKKLFVNPRLTVFDPLSQKEDVTVLPRRIGDHLSLLIPLFTSPFSDLVTLGHRSFVEAHSWQLGVARTGRYCIHAEYLFAERLRQSYLLAPNLRDSFADLLPVETSHPLPNINHKYLVMAPYYDKPFVDMLSSRYNDIFADTSPWLAAMNSLYRSANESAKTRSIPFQDFPSAAVSFIIFDTLWVLDAVRRNRAKIYLHFFVTQPEEEGTSPPIGTLVYVKISPEDADLKANRLHINEESLAALGIVIRLLVDPML</sequence>
<evidence type="ECO:0000313" key="1">
    <source>
        <dbReference type="EMBL" id="KAK7062893.1"/>
    </source>
</evidence>
<dbReference type="AlphaFoldDB" id="A0AAW0ECB7"/>
<name>A0AAW0ECB7_9AGAR</name>
<evidence type="ECO:0000313" key="2">
    <source>
        <dbReference type="Proteomes" id="UP001383192"/>
    </source>
</evidence>
<reference evidence="1 2" key="1">
    <citation type="submission" date="2024-01" db="EMBL/GenBank/DDBJ databases">
        <title>A draft genome for a cacao thread blight-causing isolate of Paramarasmius palmivorus.</title>
        <authorList>
            <person name="Baruah I.K."/>
            <person name="Bukari Y."/>
            <person name="Amoako-Attah I."/>
            <person name="Meinhardt L.W."/>
            <person name="Bailey B.A."/>
            <person name="Cohen S.P."/>
        </authorList>
    </citation>
    <scope>NUCLEOTIDE SEQUENCE [LARGE SCALE GENOMIC DNA]</scope>
    <source>
        <strain evidence="1 2">GH-12</strain>
    </source>
</reference>
<comment type="caution">
    <text evidence="1">The sequence shown here is derived from an EMBL/GenBank/DDBJ whole genome shotgun (WGS) entry which is preliminary data.</text>
</comment>
<organism evidence="1 2">
    <name type="scientific">Paramarasmius palmivorus</name>
    <dbReference type="NCBI Taxonomy" id="297713"/>
    <lineage>
        <taxon>Eukaryota</taxon>
        <taxon>Fungi</taxon>
        <taxon>Dikarya</taxon>
        <taxon>Basidiomycota</taxon>
        <taxon>Agaricomycotina</taxon>
        <taxon>Agaricomycetes</taxon>
        <taxon>Agaricomycetidae</taxon>
        <taxon>Agaricales</taxon>
        <taxon>Marasmiineae</taxon>
        <taxon>Marasmiaceae</taxon>
        <taxon>Paramarasmius</taxon>
    </lineage>
</organism>
<protein>
    <submittedName>
        <fullName evidence="1">Uncharacterized protein</fullName>
    </submittedName>
</protein>
<accession>A0AAW0ECB7</accession>